<sequence>MPTSNRNSEADATNARRAPLASISDCEAPPDKGLIEREKSVAQGMMDIALLTANACQLKYVLREEEENSRFFFIQYQLHRNFHQPAGHCWNSSDPQYTL</sequence>
<dbReference type="Proteomes" id="UP000694941">
    <property type="component" value="Unplaced"/>
</dbReference>
<evidence type="ECO:0000256" key="4">
    <source>
        <dbReference type="ARBA" id="ARBA00022889"/>
    </source>
</evidence>
<feature type="compositionally biased region" description="Polar residues" evidence="7">
    <location>
        <begin position="1"/>
        <end position="11"/>
    </location>
</feature>
<organism evidence="8 9">
    <name type="scientific">Limulus polyphemus</name>
    <name type="common">Atlantic horseshoe crab</name>
    <dbReference type="NCBI Taxonomy" id="6850"/>
    <lineage>
        <taxon>Eukaryota</taxon>
        <taxon>Metazoa</taxon>
        <taxon>Ecdysozoa</taxon>
        <taxon>Arthropoda</taxon>
        <taxon>Chelicerata</taxon>
        <taxon>Merostomata</taxon>
        <taxon>Xiphosura</taxon>
        <taxon>Limulidae</taxon>
        <taxon>Limulus</taxon>
    </lineage>
</organism>
<name>A0ABM1S790_LIMPO</name>
<dbReference type="GeneID" id="106457761"/>
<dbReference type="RefSeq" id="XP_022239495.1">
    <property type="nucleotide sequence ID" value="XM_022383787.1"/>
</dbReference>
<keyword evidence="3" id="KW-0812">Transmembrane</keyword>
<evidence type="ECO:0000256" key="5">
    <source>
        <dbReference type="ARBA" id="ARBA00022989"/>
    </source>
</evidence>
<dbReference type="Pfam" id="PF04923">
    <property type="entry name" value="Ninjurin"/>
    <property type="match status" value="1"/>
</dbReference>
<evidence type="ECO:0000256" key="3">
    <source>
        <dbReference type="ARBA" id="ARBA00022692"/>
    </source>
</evidence>
<evidence type="ECO:0000313" key="8">
    <source>
        <dbReference type="Proteomes" id="UP000694941"/>
    </source>
</evidence>
<feature type="region of interest" description="Disordered" evidence="7">
    <location>
        <begin position="1"/>
        <end position="32"/>
    </location>
</feature>
<comment type="subcellular location">
    <subcellularLocation>
        <location evidence="1">Membrane</location>
        <topology evidence="1">Multi-pass membrane protein</topology>
    </subcellularLocation>
</comment>
<evidence type="ECO:0000256" key="1">
    <source>
        <dbReference type="ARBA" id="ARBA00004141"/>
    </source>
</evidence>
<gene>
    <name evidence="9" type="primary">LOC106457761</name>
</gene>
<protein>
    <submittedName>
        <fullName evidence="9">Uncharacterized protein LOC106457761 isoform X2</fullName>
    </submittedName>
</protein>
<evidence type="ECO:0000256" key="6">
    <source>
        <dbReference type="ARBA" id="ARBA00023136"/>
    </source>
</evidence>
<keyword evidence="5" id="KW-1133">Transmembrane helix</keyword>
<dbReference type="PANTHER" id="PTHR12316:SF17">
    <property type="entry name" value="NINJURIN C, ISOFORM D"/>
    <property type="match status" value="1"/>
</dbReference>
<evidence type="ECO:0000256" key="7">
    <source>
        <dbReference type="SAM" id="MobiDB-lite"/>
    </source>
</evidence>
<comment type="similarity">
    <text evidence="2">Belongs to the ninjurin family.</text>
</comment>
<accession>A0ABM1S790</accession>
<reference evidence="9" key="1">
    <citation type="submission" date="2025-08" db="UniProtKB">
        <authorList>
            <consortium name="RefSeq"/>
        </authorList>
    </citation>
    <scope>IDENTIFICATION</scope>
    <source>
        <tissue evidence="9">Muscle</tissue>
    </source>
</reference>
<dbReference type="InterPro" id="IPR007007">
    <property type="entry name" value="Ninjurin"/>
</dbReference>
<keyword evidence="8" id="KW-1185">Reference proteome</keyword>
<evidence type="ECO:0000256" key="2">
    <source>
        <dbReference type="ARBA" id="ARBA00008141"/>
    </source>
</evidence>
<evidence type="ECO:0000313" key="9">
    <source>
        <dbReference type="RefSeq" id="XP_022239495.1"/>
    </source>
</evidence>
<dbReference type="PANTHER" id="PTHR12316">
    <property type="entry name" value="NINJURIN-RELATED"/>
    <property type="match status" value="1"/>
</dbReference>
<keyword evidence="6" id="KW-0472">Membrane</keyword>
<proteinExistence type="inferred from homology"/>
<keyword evidence="4" id="KW-0130">Cell adhesion</keyword>